<dbReference type="Gene3D" id="3.40.190.10">
    <property type="entry name" value="Periplasmic binding protein-like II"/>
    <property type="match status" value="2"/>
</dbReference>
<evidence type="ECO:0008006" key="3">
    <source>
        <dbReference type="Google" id="ProtNLM"/>
    </source>
</evidence>
<dbReference type="HOGENOM" id="CLU_816698_0_0_1"/>
<keyword evidence="2" id="KW-1185">Reference proteome</keyword>
<dbReference type="Pfam" id="PF16868">
    <property type="entry name" value="NMT1_3"/>
    <property type="match status" value="1"/>
</dbReference>
<dbReference type="SUPFAM" id="SSF53850">
    <property type="entry name" value="Periplasmic binding protein-like II"/>
    <property type="match status" value="1"/>
</dbReference>
<reference evidence="1 2" key="1">
    <citation type="submission" date="2014-04" db="EMBL/GenBank/DDBJ databases">
        <authorList>
            <consortium name="DOE Joint Genome Institute"/>
            <person name="Kuo A."/>
            <person name="Martino E."/>
            <person name="Perotto S."/>
            <person name="Kohler A."/>
            <person name="Nagy L.G."/>
            <person name="Floudas D."/>
            <person name="Copeland A."/>
            <person name="Barry K.W."/>
            <person name="Cichocki N."/>
            <person name="Veneault-Fourrey C."/>
            <person name="LaButti K."/>
            <person name="Lindquist E.A."/>
            <person name="Lipzen A."/>
            <person name="Lundell T."/>
            <person name="Morin E."/>
            <person name="Murat C."/>
            <person name="Sun H."/>
            <person name="Tunlid A."/>
            <person name="Henrissat B."/>
            <person name="Grigoriev I.V."/>
            <person name="Hibbett D.S."/>
            <person name="Martin F."/>
            <person name="Nordberg H.P."/>
            <person name="Cantor M.N."/>
            <person name="Hua S.X."/>
        </authorList>
    </citation>
    <scope>NUCLEOTIDE SEQUENCE [LARGE SCALE GENOMIC DNA]</scope>
    <source>
        <strain evidence="1 2">Zn</strain>
    </source>
</reference>
<organism evidence="1 2">
    <name type="scientific">Oidiodendron maius (strain Zn)</name>
    <dbReference type="NCBI Taxonomy" id="913774"/>
    <lineage>
        <taxon>Eukaryota</taxon>
        <taxon>Fungi</taxon>
        <taxon>Dikarya</taxon>
        <taxon>Ascomycota</taxon>
        <taxon>Pezizomycotina</taxon>
        <taxon>Leotiomycetes</taxon>
        <taxon>Leotiomycetes incertae sedis</taxon>
        <taxon>Myxotrichaceae</taxon>
        <taxon>Oidiodendron</taxon>
    </lineage>
</organism>
<dbReference type="STRING" id="913774.A0A0C3H590"/>
<dbReference type="InterPro" id="IPR011852">
    <property type="entry name" value="TRAP_TAXI"/>
</dbReference>
<sequence>MTSTSENIKGTDSEPSISRSVTMHFIGDWGQANFHRICSWITQEFCDRAGPRSRVAIWNMRGGGLEALQLVSDGEAQLCIGTPAKLLSSIITGEGMFAGSGPMPHLRALAVLPQRDRMMLAIHPKYDVHSFEDLRRVKPPLRIATSLNDGTNFIGYVAMRLMEAHGIDEATLKEWGGSYILTTRPEQAIANMRSGQADAVLQEAIMTPWWAELIKDQNLVPIPVEKEALESLASEPGFEPASIRAGFWSSVPDETPTIDFSDFIVLVRDDLPDDIAYLLTWCLVETRKSLEIQYAHMPPERSPLTYPLDPSSMARSPIPLHTAARRFYEESGYI</sequence>
<proteinExistence type="predicted"/>
<dbReference type="AlphaFoldDB" id="A0A0C3H590"/>
<accession>A0A0C3H590</accession>
<evidence type="ECO:0000313" key="1">
    <source>
        <dbReference type="EMBL" id="KIM98524.1"/>
    </source>
</evidence>
<reference evidence="2" key="2">
    <citation type="submission" date="2015-01" db="EMBL/GenBank/DDBJ databases">
        <title>Evolutionary Origins and Diversification of the Mycorrhizal Mutualists.</title>
        <authorList>
            <consortium name="DOE Joint Genome Institute"/>
            <consortium name="Mycorrhizal Genomics Consortium"/>
            <person name="Kohler A."/>
            <person name="Kuo A."/>
            <person name="Nagy L.G."/>
            <person name="Floudas D."/>
            <person name="Copeland A."/>
            <person name="Barry K.W."/>
            <person name="Cichocki N."/>
            <person name="Veneault-Fourrey C."/>
            <person name="LaButti K."/>
            <person name="Lindquist E.A."/>
            <person name="Lipzen A."/>
            <person name="Lundell T."/>
            <person name="Morin E."/>
            <person name="Murat C."/>
            <person name="Riley R."/>
            <person name="Ohm R."/>
            <person name="Sun H."/>
            <person name="Tunlid A."/>
            <person name="Henrissat B."/>
            <person name="Grigoriev I.V."/>
            <person name="Hibbett D.S."/>
            <person name="Martin F."/>
        </authorList>
    </citation>
    <scope>NUCLEOTIDE SEQUENCE [LARGE SCALE GENOMIC DNA]</scope>
    <source>
        <strain evidence="2">Zn</strain>
    </source>
</reference>
<dbReference type="EMBL" id="KN832880">
    <property type="protein sequence ID" value="KIM98524.1"/>
    <property type="molecule type" value="Genomic_DNA"/>
</dbReference>
<dbReference type="InParanoid" id="A0A0C3H590"/>
<protein>
    <recommendedName>
        <fullName evidence="3">SsuA/THI5-like domain-containing protein</fullName>
    </recommendedName>
</protein>
<gene>
    <name evidence="1" type="ORF">OIDMADRAFT_56876</name>
</gene>
<name>A0A0C3H590_OIDMZ</name>
<evidence type="ECO:0000313" key="2">
    <source>
        <dbReference type="Proteomes" id="UP000054321"/>
    </source>
</evidence>
<dbReference type="Proteomes" id="UP000054321">
    <property type="component" value="Unassembled WGS sequence"/>
</dbReference>
<dbReference type="OrthoDB" id="3583708at2759"/>